<dbReference type="SUPFAM" id="SSF51735">
    <property type="entry name" value="NAD(P)-binding Rossmann-fold domains"/>
    <property type="match status" value="1"/>
</dbReference>
<gene>
    <name evidence="3" type="ORF">GCM10023321_58950</name>
</gene>
<dbReference type="PRINTS" id="PR00081">
    <property type="entry name" value="GDHRDH"/>
</dbReference>
<dbReference type="Gene3D" id="3.40.50.720">
    <property type="entry name" value="NAD(P)-binding Rossmann-like Domain"/>
    <property type="match status" value="1"/>
</dbReference>
<dbReference type="PANTHER" id="PTHR24321:SF8">
    <property type="entry name" value="ESTRADIOL 17-BETA-DEHYDROGENASE 8-RELATED"/>
    <property type="match status" value="1"/>
</dbReference>
<evidence type="ECO:0000256" key="2">
    <source>
        <dbReference type="ARBA" id="ARBA00023002"/>
    </source>
</evidence>
<organism evidence="3 4">
    <name type="scientific">Pseudonocardia eucalypti</name>
    <dbReference type="NCBI Taxonomy" id="648755"/>
    <lineage>
        <taxon>Bacteria</taxon>
        <taxon>Bacillati</taxon>
        <taxon>Actinomycetota</taxon>
        <taxon>Actinomycetes</taxon>
        <taxon>Pseudonocardiales</taxon>
        <taxon>Pseudonocardiaceae</taxon>
        <taxon>Pseudonocardia</taxon>
    </lineage>
</organism>
<dbReference type="PANTHER" id="PTHR24321">
    <property type="entry name" value="DEHYDROGENASES, SHORT CHAIN"/>
    <property type="match status" value="1"/>
</dbReference>
<sequence>MRLVQQIFDATVTRFGAARWSVQQRGDVPTGAPLDTIAEEDVDQIMAVNVKGTWLCLGKEVHVMERQGLDAIVNVSSIGGLRGSPGMGAYQATKHAVIGLTRTAAHDFGPIGIR</sequence>
<dbReference type="InterPro" id="IPR002347">
    <property type="entry name" value="SDR_fam"/>
</dbReference>
<dbReference type="EMBL" id="BAABJP010000037">
    <property type="protein sequence ID" value="GAA5166996.1"/>
    <property type="molecule type" value="Genomic_DNA"/>
</dbReference>
<comment type="similarity">
    <text evidence="1">Belongs to the short-chain dehydrogenases/reductases (SDR) family.</text>
</comment>
<dbReference type="Pfam" id="PF13561">
    <property type="entry name" value="adh_short_C2"/>
    <property type="match status" value="1"/>
</dbReference>
<reference evidence="4" key="1">
    <citation type="journal article" date="2019" name="Int. J. Syst. Evol. Microbiol.">
        <title>The Global Catalogue of Microorganisms (GCM) 10K type strain sequencing project: providing services to taxonomists for standard genome sequencing and annotation.</title>
        <authorList>
            <consortium name="The Broad Institute Genomics Platform"/>
            <consortium name="The Broad Institute Genome Sequencing Center for Infectious Disease"/>
            <person name="Wu L."/>
            <person name="Ma J."/>
        </authorList>
    </citation>
    <scope>NUCLEOTIDE SEQUENCE [LARGE SCALE GENOMIC DNA]</scope>
    <source>
        <strain evidence="4">JCM 18303</strain>
    </source>
</reference>
<evidence type="ECO:0000313" key="3">
    <source>
        <dbReference type="EMBL" id="GAA5166996.1"/>
    </source>
</evidence>
<keyword evidence="2" id="KW-0560">Oxidoreductase</keyword>
<proteinExistence type="inferred from homology"/>
<evidence type="ECO:0000313" key="4">
    <source>
        <dbReference type="Proteomes" id="UP001428817"/>
    </source>
</evidence>
<keyword evidence="4" id="KW-1185">Reference proteome</keyword>
<name>A0ABP9QSX1_9PSEU</name>
<accession>A0ABP9QSX1</accession>
<evidence type="ECO:0000256" key="1">
    <source>
        <dbReference type="ARBA" id="ARBA00006484"/>
    </source>
</evidence>
<protein>
    <submittedName>
        <fullName evidence="3">Uncharacterized protein</fullName>
    </submittedName>
</protein>
<dbReference type="Proteomes" id="UP001428817">
    <property type="component" value="Unassembled WGS sequence"/>
</dbReference>
<dbReference type="InterPro" id="IPR036291">
    <property type="entry name" value="NAD(P)-bd_dom_sf"/>
</dbReference>
<comment type="caution">
    <text evidence="3">The sequence shown here is derived from an EMBL/GenBank/DDBJ whole genome shotgun (WGS) entry which is preliminary data.</text>
</comment>